<accession>A0A443S1Q1</accession>
<dbReference type="VEuPathDB" id="VectorBase:LDEU010571"/>
<comment type="caution">
    <text evidence="1">The sequence shown here is derived from an EMBL/GenBank/DDBJ whole genome shotgun (WGS) entry which is preliminary data.</text>
</comment>
<protein>
    <submittedName>
        <fullName evidence="1">Uncharacterized protein</fullName>
    </submittedName>
</protein>
<evidence type="ECO:0000313" key="1">
    <source>
        <dbReference type="EMBL" id="RWS21469.1"/>
    </source>
</evidence>
<reference evidence="1 2" key="1">
    <citation type="journal article" date="2018" name="Gigascience">
        <title>Genomes of trombidid mites reveal novel predicted allergens and laterally-transferred genes associated with secondary metabolism.</title>
        <authorList>
            <person name="Dong X."/>
            <person name="Chaisiri K."/>
            <person name="Xia D."/>
            <person name="Armstrong S.D."/>
            <person name="Fang Y."/>
            <person name="Donnelly M.J."/>
            <person name="Kadowaki T."/>
            <person name="McGarry J.W."/>
            <person name="Darby A.C."/>
            <person name="Makepeace B.L."/>
        </authorList>
    </citation>
    <scope>NUCLEOTIDE SEQUENCE [LARGE SCALE GENOMIC DNA]</scope>
    <source>
        <strain evidence="1">UoL-UT</strain>
    </source>
</reference>
<name>A0A443S1Q1_9ACAR</name>
<dbReference type="Proteomes" id="UP000288716">
    <property type="component" value="Unassembled WGS sequence"/>
</dbReference>
<evidence type="ECO:0000313" key="2">
    <source>
        <dbReference type="Proteomes" id="UP000288716"/>
    </source>
</evidence>
<organism evidence="1 2">
    <name type="scientific">Leptotrombidium deliense</name>
    <dbReference type="NCBI Taxonomy" id="299467"/>
    <lineage>
        <taxon>Eukaryota</taxon>
        <taxon>Metazoa</taxon>
        <taxon>Ecdysozoa</taxon>
        <taxon>Arthropoda</taxon>
        <taxon>Chelicerata</taxon>
        <taxon>Arachnida</taxon>
        <taxon>Acari</taxon>
        <taxon>Acariformes</taxon>
        <taxon>Trombidiformes</taxon>
        <taxon>Prostigmata</taxon>
        <taxon>Anystina</taxon>
        <taxon>Parasitengona</taxon>
        <taxon>Trombiculoidea</taxon>
        <taxon>Trombiculidae</taxon>
        <taxon>Leptotrombidium</taxon>
    </lineage>
</organism>
<sequence>MDLIGEVAKAVRDLGSRFGVYHSLFE</sequence>
<proteinExistence type="predicted"/>
<dbReference type="EMBL" id="NCKV01012087">
    <property type="protein sequence ID" value="RWS21469.1"/>
    <property type="molecule type" value="Genomic_DNA"/>
</dbReference>
<gene>
    <name evidence="1" type="ORF">B4U80_10865</name>
</gene>
<keyword evidence="2" id="KW-1185">Reference proteome</keyword>
<dbReference type="AlphaFoldDB" id="A0A443S1Q1"/>